<dbReference type="RefSeq" id="WP_093995375.1">
    <property type="nucleotide sequence ID" value="NZ_FXYD01000001.1"/>
</dbReference>
<sequence length="119" mass="13991">MDERKLTPANENPWYILMTLYGEQEGARIDKELAEKNRDAWNKWFCRFRTLDEFKSLAAGMHTAFEKAEMLPSEGNKFDAYVEQEFQRRSPDGSIQPNRSGPILPFFLGLGLRTRFRLR</sequence>
<evidence type="ECO:0000313" key="2">
    <source>
        <dbReference type="Proteomes" id="UP000203464"/>
    </source>
</evidence>
<accession>A0A238JUZ2</accession>
<organism evidence="1 2">
    <name type="scientific">Octadecabacter ascidiaceicola</name>
    <dbReference type="NCBI Taxonomy" id="1655543"/>
    <lineage>
        <taxon>Bacteria</taxon>
        <taxon>Pseudomonadati</taxon>
        <taxon>Pseudomonadota</taxon>
        <taxon>Alphaproteobacteria</taxon>
        <taxon>Rhodobacterales</taxon>
        <taxon>Roseobacteraceae</taxon>
        <taxon>Octadecabacter</taxon>
    </lineage>
</organism>
<keyword evidence="2" id="KW-1185">Reference proteome</keyword>
<dbReference type="AlphaFoldDB" id="A0A238JUZ2"/>
<gene>
    <name evidence="1" type="ORF">OCA8868_00990</name>
</gene>
<dbReference type="EMBL" id="FXYD01000001">
    <property type="protein sequence ID" value="SMX33632.1"/>
    <property type="molecule type" value="Genomic_DNA"/>
</dbReference>
<proteinExistence type="predicted"/>
<evidence type="ECO:0000313" key="1">
    <source>
        <dbReference type="EMBL" id="SMX33632.1"/>
    </source>
</evidence>
<reference evidence="2" key="1">
    <citation type="submission" date="2017-05" db="EMBL/GenBank/DDBJ databases">
        <authorList>
            <person name="Rodrigo-Torres L."/>
            <person name="Arahal R. D."/>
            <person name="Lucena T."/>
        </authorList>
    </citation>
    <scope>NUCLEOTIDE SEQUENCE [LARGE SCALE GENOMIC DNA]</scope>
    <source>
        <strain evidence="2">CECT 8868</strain>
    </source>
</reference>
<dbReference type="OrthoDB" id="7876799at2"/>
<dbReference type="Proteomes" id="UP000203464">
    <property type="component" value="Unassembled WGS sequence"/>
</dbReference>
<protein>
    <submittedName>
        <fullName evidence="1">Uncharacterized protein</fullName>
    </submittedName>
</protein>
<name>A0A238JUZ2_9RHOB</name>